<protein>
    <submittedName>
        <fullName evidence="2">Uncharacterized protein</fullName>
    </submittedName>
</protein>
<name>A0AAC8THE2_9BACT</name>
<dbReference type="KEGG" id="age:AA314_06082"/>
<accession>A0AAC8THE2</accession>
<gene>
    <name evidence="2" type="ORF">AA314_06082</name>
</gene>
<evidence type="ECO:0000313" key="3">
    <source>
        <dbReference type="Proteomes" id="UP000035579"/>
    </source>
</evidence>
<feature type="compositionally biased region" description="Basic and acidic residues" evidence="1">
    <location>
        <begin position="7"/>
        <end position="17"/>
    </location>
</feature>
<evidence type="ECO:0000256" key="1">
    <source>
        <dbReference type="SAM" id="MobiDB-lite"/>
    </source>
</evidence>
<dbReference type="EMBL" id="CP011509">
    <property type="protein sequence ID" value="AKJ04456.1"/>
    <property type="molecule type" value="Genomic_DNA"/>
</dbReference>
<sequence length="207" mass="22444">MPIRFGGDGRHHDREGPGPHACAIGEVLRDHRGTDPLRHRCRAERPPRLREAPGEARGDEHVTVLVVGHPTWQFLTRTGEPLGPACRAGPCTGLLLAGPGLLHVAGRLGFFHPLDHSSAAREQHAQPEELPIPFQHHVLPHEHRSPMQQLANLATGRLHAGALDGCGGLRLPLPLSSSTCGQGWPSPRSTPPAPTSRRMLRWESTAT</sequence>
<proteinExistence type="predicted"/>
<dbReference type="AlphaFoldDB" id="A0AAC8THE2"/>
<feature type="region of interest" description="Disordered" evidence="1">
    <location>
        <begin position="177"/>
        <end position="207"/>
    </location>
</feature>
<dbReference type="Proteomes" id="UP000035579">
    <property type="component" value="Chromosome"/>
</dbReference>
<reference evidence="2 3" key="1">
    <citation type="submission" date="2015-05" db="EMBL/GenBank/DDBJ databases">
        <title>Genome assembly of Archangium gephyra DSM 2261.</title>
        <authorList>
            <person name="Sharma G."/>
            <person name="Subramanian S."/>
        </authorList>
    </citation>
    <scope>NUCLEOTIDE SEQUENCE [LARGE SCALE GENOMIC DNA]</scope>
    <source>
        <strain evidence="2 3">DSM 2261</strain>
    </source>
</reference>
<feature type="region of interest" description="Disordered" evidence="1">
    <location>
        <begin position="1"/>
        <end position="20"/>
    </location>
</feature>
<organism evidence="2 3">
    <name type="scientific">Archangium gephyra</name>
    <dbReference type="NCBI Taxonomy" id="48"/>
    <lineage>
        <taxon>Bacteria</taxon>
        <taxon>Pseudomonadati</taxon>
        <taxon>Myxococcota</taxon>
        <taxon>Myxococcia</taxon>
        <taxon>Myxococcales</taxon>
        <taxon>Cystobacterineae</taxon>
        <taxon>Archangiaceae</taxon>
        <taxon>Archangium</taxon>
    </lineage>
</organism>
<evidence type="ECO:0000313" key="2">
    <source>
        <dbReference type="EMBL" id="AKJ04456.1"/>
    </source>
</evidence>